<evidence type="ECO:0000313" key="2">
    <source>
        <dbReference type="Proteomes" id="UP000658131"/>
    </source>
</evidence>
<organism evidence="1 2">
    <name type="scientific">Yanshouia hominis</name>
    <dbReference type="NCBI Taxonomy" id="2763673"/>
    <lineage>
        <taxon>Bacteria</taxon>
        <taxon>Bacillati</taxon>
        <taxon>Bacillota</taxon>
        <taxon>Clostridia</taxon>
        <taxon>Eubacteriales</taxon>
        <taxon>Oscillospiraceae</taxon>
        <taxon>Yanshouia</taxon>
    </lineage>
</organism>
<dbReference type="Pfam" id="PF12953">
    <property type="entry name" value="DUF3842"/>
    <property type="match status" value="1"/>
</dbReference>
<reference evidence="1 2" key="1">
    <citation type="submission" date="2020-08" db="EMBL/GenBank/DDBJ databases">
        <title>Genome public.</title>
        <authorList>
            <person name="Liu C."/>
            <person name="Sun Q."/>
        </authorList>
    </citation>
    <scope>NUCLEOTIDE SEQUENCE [LARGE SCALE GENOMIC DNA]</scope>
    <source>
        <strain evidence="1 2">BX1</strain>
    </source>
</reference>
<dbReference type="RefSeq" id="WP_093371020.1">
    <property type="nucleotide sequence ID" value="NZ_JACRTB010000003.1"/>
</dbReference>
<evidence type="ECO:0000313" key="1">
    <source>
        <dbReference type="EMBL" id="MBC8575411.1"/>
    </source>
</evidence>
<accession>A0ABR7NG85</accession>
<dbReference type="EMBL" id="JACRTB010000003">
    <property type="protein sequence ID" value="MBC8575411.1"/>
    <property type="molecule type" value="Genomic_DNA"/>
</dbReference>
<dbReference type="Proteomes" id="UP000658131">
    <property type="component" value="Unassembled WGS sequence"/>
</dbReference>
<keyword evidence="2" id="KW-1185">Reference proteome</keyword>
<proteinExistence type="predicted"/>
<comment type="caution">
    <text evidence="1">The sequence shown here is derived from an EMBL/GenBank/DDBJ whole genome shotgun (WGS) entry which is preliminary data.</text>
</comment>
<protein>
    <submittedName>
        <fullName evidence="1">DUF3842 family protein</fullName>
    </submittedName>
</protein>
<name>A0ABR7NG85_9FIRM</name>
<dbReference type="InterPro" id="IPR024208">
    <property type="entry name" value="DUF3842"/>
</dbReference>
<gene>
    <name evidence="1" type="ORF">H8717_03150</name>
</gene>
<sequence>MTIVVIDGQGGGIGGRLIEQLRPYLPDAEIIAVGTNGMATAAMLRAGANIGATGENAAVYNCRDADIIAGPIGIMQANAMYGELTPAIARAVGESPARRVLIPVSRSRTYLAGLAEKPASRYLEDAVGLIVSLAKEE</sequence>